<comment type="caution">
    <text evidence="1">The sequence shown here is derived from an EMBL/GenBank/DDBJ whole genome shotgun (WGS) entry which is preliminary data.</text>
</comment>
<dbReference type="AlphaFoldDB" id="A0A9J6B7D1"/>
<evidence type="ECO:0000313" key="2">
    <source>
        <dbReference type="Proteomes" id="UP000824120"/>
    </source>
</evidence>
<evidence type="ECO:0000313" key="1">
    <source>
        <dbReference type="EMBL" id="KAG5632600.1"/>
    </source>
</evidence>
<accession>A0A9J6B7D1</accession>
<dbReference type="PANTHER" id="PTHR46238:SF8">
    <property type="entry name" value="ENDONUCLEASE_EXONUCLEASE_PHOSPHATASE DOMAIN-CONTAINING PROTEIN"/>
    <property type="match status" value="1"/>
</dbReference>
<dbReference type="Proteomes" id="UP000824120">
    <property type="component" value="Chromosome 1"/>
</dbReference>
<dbReference type="OrthoDB" id="1225857at2759"/>
<proteinExistence type="predicted"/>
<dbReference type="EMBL" id="JACXVP010000001">
    <property type="protein sequence ID" value="KAG5632600.1"/>
    <property type="molecule type" value="Genomic_DNA"/>
</dbReference>
<sequence length="70" mass="8176">MKKGAETLVNARLEVWRQALESRGFRLSKTKTEYLRCKFNDVLDEENVEVRLATQIIPKKESFKYLGSVI</sequence>
<evidence type="ECO:0008006" key="3">
    <source>
        <dbReference type="Google" id="ProtNLM"/>
    </source>
</evidence>
<dbReference type="PANTHER" id="PTHR46238">
    <property type="entry name" value="REVERSE TRANSCRIPTASE DOMAIN-CONTAINING PROTEIN"/>
    <property type="match status" value="1"/>
</dbReference>
<organism evidence="1 2">
    <name type="scientific">Solanum commersonii</name>
    <name type="common">Commerson's wild potato</name>
    <name type="synonym">Commerson's nightshade</name>
    <dbReference type="NCBI Taxonomy" id="4109"/>
    <lineage>
        <taxon>Eukaryota</taxon>
        <taxon>Viridiplantae</taxon>
        <taxon>Streptophyta</taxon>
        <taxon>Embryophyta</taxon>
        <taxon>Tracheophyta</taxon>
        <taxon>Spermatophyta</taxon>
        <taxon>Magnoliopsida</taxon>
        <taxon>eudicotyledons</taxon>
        <taxon>Gunneridae</taxon>
        <taxon>Pentapetalae</taxon>
        <taxon>asterids</taxon>
        <taxon>lamiids</taxon>
        <taxon>Solanales</taxon>
        <taxon>Solanaceae</taxon>
        <taxon>Solanoideae</taxon>
        <taxon>Solaneae</taxon>
        <taxon>Solanum</taxon>
    </lineage>
</organism>
<reference evidence="1 2" key="1">
    <citation type="submission" date="2020-09" db="EMBL/GenBank/DDBJ databases">
        <title>De no assembly of potato wild relative species, Solanum commersonii.</title>
        <authorList>
            <person name="Cho K."/>
        </authorList>
    </citation>
    <scope>NUCLEOTIDE SEQUENCE [LARGE SCALE GENOMIC DNA]</scope>
    <source>
        <strain evidence="1">LZ3.2</strain>
        <tissue evidence="1">Leaf</tissue>
    </source>
</reference>
<protein>
    <recommendedName>
        <fullName evidence="3">Reverse transcriptase</fullName>
    </recommendedName>
</protein>
<name>A0A9J6B7D1_SOLCO</name>
<gene>
    <name evidence="1" type="ORF">H5410_004317</name>
</gene>
<keyword evidence="2" id="KW-1185">Reference proteome</keyword>